<feature type="signal peptide" evidence="1">
    <location>
        <begin position="1"/>
        <end position="22"/>
    </location>
</feature>
<evidence type="ECO:0000256" key="1">
    <source>
        <dbReference type="SAM" id="SignalP"/>
    </source>
</evidence>
<organism evidence="2 3">
    <name type="scientific">Blomia tropicalis</name>
    <name type="common">Mite</name>
    <dbReference type="NCBI Taxonomy" id="40697"/>
    <lineage>
        <taxon>Eukaryota</taxon>
        <taxon>Metazoa</taxon>
        <taxon>Ecdysozoa</taxon>
        <taxon>Arthropoda</taxon>
        <taxon>Chelicerata</taxon>
        <taxon>Arachnida</taxon>
        <taxon>Acari</taxon>
        <taxon>Acariformes</taxon>
        <taxon>Sarcoptiformes</taxon>
        <taxon>Astigmata</taxon>
        <taxon>Glycyphagoidea</taxon>
        <taxon>Echimyopodidae</taxon>
        <taxon>Blomia</taxon>
    </lineage>
</organism>
<evidence type="ECO:0000313" key="3">
    <source>
        <dbReference type="Proteomes" id="UP001142055"/>
    </source>
</evidence>
<accession>A0A9Q0MFB7</accession>
<dbReference type="AlphaFoldDB" id="A0A9Q0MFB7"/>
<evidence type="ECO:0000313" key="2">
    <source>
        <dbReference type="EMBL" id="KAJ6224083.1"/>
    </source>
</evidence>
<comment type="caution">
    <text evidence="2">The sequence shown here is derived from an EMBL/GenBank/DDBJ whole genome shotgun (WGS) entry which is preliminary data.</text>
</comment>
<sequence>MYKLIVTITITLTIITNRMVRSQSINNDNDNDDEETMPFDMNQSMPIVKQLDINEPYLWQMAAFATRQMSTKQRKMKLATLNDAEQIDSINRLRVTIHPVTIDQPIDKNDVLYCTIDVKINPQMVRQSQQWTVETYGCTIPAIVRRRRPVPKKSYKQEEVNQLKTPTTTRFELPMDNTISNLNEIERPKTNFKRHVQLLPPRQMYQPMMMQYPMQTYYPSIPDINFIIIELSLSLMSMLTHFLHHLSPYWDWESVYYTRCLVSKPMFWKMDDKEWPQTKLNMIECDYCDDVTQFELLTNNSKKEENANIANRMAFNIANKIPFVYNDSSLKDEIRLWPIHTFDNVVHWKKLMDELEFVTNLRHFCMFKSSIGSVHNPVQLLTQLTDDYKPEKWFAHWENCGIDMMKTIRKLYVRPSVLPPMVELSKPNWILLSQDSSSSSSSKNYSNIRPTRATDLLIVVQIGGQVQLRLKPNGYGCEQACPMIDTISLATYQMVLVDNICRRKVASSQDTNPRKLEIRKWFGGQSS</sequence>
<reference evidence="2" key="1">
    <citation type="submission" date="2022-12" db="EMBL/GenBank/DDBJ databases">
        <title>Genome assemblies of Blomia tropicalis.</title>
        <authorList>
            <person name="Cui Y."/>
        </authorList>
    </citation>
    <scope>NUCLEOTIDE SEQUENCE</scope>
    <source>
        <tissue evidence="2">Adult mites</tissue>
    </source>
</reference>
<proteinExistence type="predicted"/>
<feature type="chain" id="PRO_5040171610" evidence="1">
    <location>
        <begin position="23"/>
        <end position="527"/>
    </location>
</feature>
<name>A0A9Q0MFB7_BLOTA</name>
<keyword evidence="1" id="KW-0732">Signal</keyword>
<dbReference type="EMBL" id="JAPWDV010000001">
    <property type="protein sequence ID" value="KAJ6224083.1"/>
    <property type="molecule type" value="Genomic_DNA"/>
</dbReference>
<dbReference type="Proteomes" id="UP001142055">
    <property type="component" value="Chromosome 1"/>
</dbReference>
<gene>
    <name evidence="2" type="ORF">RDWZM_002628</name>
</gene>
<keyword evidence="3" id="KW-1185">Reference proteome</keyword>
<protein>
    <submittedName>
        <fullName evidence="2">Uncharacterized protein</fullName>
    </submittedName>
</protein>